<organism evidence="1">
    <name type="scientific">Salmonella enterica subsp. enterica serovar Saintpaul</name>
    <dbReference type="NCBI Taxonomy" id="90105"/>
    <lineage>
        <taxon>Bacteria</taxon>
        <taxon>Pseudomonadati</taxon>
        <taxon>Pseudomonadota</taxon>
        <taxon>Gammaproteobacteria</taxon>
        <taxon>Enterobacterales</taxon>
        <taxon>Enterobacteriaceae</taxon>
        <taxon>Salmonella</taxon>
    </lineage>
</organism>
<accession>A0A5W5JR38</accession>
<dbReference type="AlphaFoldDB" id="A0A5W5JR38"/>
<sequence>MRIEELPKMPKLYRVIEVDLDVLRNGIGSGGGVIFDIDQLVKRKVRRVLHAGGWKWQLVREYHGWQAHYDYCFEQDRESLELLNYDLGLLQ</sequence>
<gene>
    <name evidence="1" type="ORF">DRD48_05580</name>
</gene>
<dbReference type="EMBL" id="AAHKMO010000005">
    <property type="protein sequence ID" value="EBX1943149.1"/>
    <property type="molecule type" value="Genomic_DNA"/>
</dbReference>
<proteinExistence type="predicted"/>
<evidence type="ECO:0000313" key="1">
    <source>
        <dbReference type="EMBL" id="EBX1943149.1"/>
    </source>
</evidence>
<comment type="caution">
    <text evidence="1">The sequence shown here is derived from an EMBL/GenBank/DDBJ whole genome shotgun (WGS) entry which is preliminary data.</text>
</comment>
<name>A0A5W5JR38_SALET</name>
<reference evidence="1" key="1">
    <citation type="submission" date="2018-06" db="EMBL/GenBank/DDBJ databases">
        <authorList>
            <person name="Ashton P.M."/>
            <person name="Dallman T."/>
            <person name="Nair S."/>
            <person name="De Pinna E."/>
            <person name="Peters T."/>
            <person name="Grant K."/>
        </authorList>
    </citation>
    <scope>NUCLEOTIDE SEQUENCE</scope>
    <source>
        <strain evidence="1">187601</strain>
    </source>
</reference>
<protein>
    <submittedName>
        <fullName evidence="1">Uncharacterized protein</fullName>
    </submittedName>
</protein>